<dbReference type="InterPro" id="IPR023779">
    <property type="entry name" value="Chromodomain_CS"/>
</dbReference>
<dbReference type="Gene3D" id="2.40.50.40">
    <property type="match status" value="1"/>
</dbReference>
<dbReference type="Proteomes" id="UP000005237">
    <property type="component" value="Unassembled WGS sequence"/>
</dbReference>
<dbReference type="SUPFAM" id="SSF54160">
    <property type="entry name" value="Chromo domain-like"/>
    <property type="match status" value="1"/>
</dbReference>
<feature type="region of interest" description="Disordered" evidence="3">
    <location>
        <begin position="89"/>
        <end position="274"/>
    </location>
</feature>
<dbReference type="GO" id="GO:0005634">
    <property type="term" value="C:nucleus"/>
    <property type="evidence" value="ECO:0007669"/>
    <property type="project" value="UniProtKB-SubCell"/>
</dbReference>
<evidence type="ECO:0000259" key="4">
    <source>
        <dbReference type="PROSITE" id="PS50013"/>
    </source>
</evidence>
<dbReference type="InterPro" id="IPR016197">
    <property type="entry name" value="Chromo-like_dom_sf"/>
</dbReference>
<dbReference type="InterPro" id="IPR051219">
    <property type="entry name" value="Heterochromatin_chromo-domain"/>
</dbReference>
<name>A0A8R1I6J0_CAEJA</name>
<feature type="domain" description="Chromo" evidence="4">
    <location>
        <begin position="25"/>
        <end position="85"/>
    </location>
</feature>
<dbReference type="SMART" id="SM00298">
    <property type="entry name" value="CHROMO"/>
    <property type="match status" value="1"/>
</dbReference>
<keyword evidence="6" id="KW-1185">Reference proteome</keyword>
<evidence type="ECO:0000256" key="2">
    <source>
        <dbReference type="ARBA" id="ARBA00023242"/>
    </source>
</evidence>
<proteinExistence type="predicted"/>
<feature type="region of interest" description="Disordered" evidence="3">
    <location>
        <begin position="1"/>
        <end position="22"/>
    </location>
</feature>
<dbReference type="AlphaFoldDB" id="A0A8R1I6J0"/>
<protein>
    <submittedName>
        <fullName evidence="5">Chromo domain-containing protein</fullName>
    </submittedName>
</protein>
<feature type="compositionally biased region" description="Basic and acidic residues" evidence="3">
    <location>
        <begin position="12"/>
        <end position="22"/>
    </location>
</feature>
<organism evidence="5 6">
    <name type="scientific">Caenorhabditis japonica</name>
    <dbReference type="NCBI Taxonomy" id="281687"/>
    <lineage>
        <taxon>Eukaryota</taxon>
        <taxon>Metazoa</taxon>
        <taxon>Ecdysozoa</taxon>
        <taxon>Nematoda</taxon>
        <taxon>Chromadorea</taxon>
        <taxon>Rhabditida</taxon>
        <taxon>Rhabditina</taxon>
        <taxon>Rhabditomorpha</taxon>
        <taxon>Rhabditoidea</taxon>
        <taxon>Rhabditidae</taxon>
        <taxon>Peloderinae</taxon>
        <taxon>Caenorhabditis</taxon>
    </lineage>
</organism>
<keyword evidence="2" id="KW-0539">Nucleus</keyword>
<evidence type="ECO:0000313" key="5">
    <source>
        <dbReference type="EnsemblMetazoa" id="CJA15761b.1"/>
    </source>
</evidence>
<dbReference type="PROSITE" id="PS50013">
    <property type="entry name" value="CHROMO_2"/>
    <property type="match status" value="1"/>
</dbReference>
<feature type="compositionally biased region" description="Low complexity" evidence="3">
    <location>
        <begin position="168"/>
        <end position="180"/>
    </location>
</feature>
<dbReference type="InterPro" id="IPR023780">
    <property type="entry name" value="Chromo_domain"/>
</dbReference>
<accession>A0A8R1I6J0</accession>
<reference evidence="6" key="1">
    <citation type="submission" date="2010-08" db="EMBL/GenBank/DDBJ databases">
        <authorList>
            <consortium name="Caenorhabditis japonica Sequencing Consortium"/>
            <person name="Wilson R.K."/>
        </authorList>
    </citation>
    <scope>NUCLEOTIDE SEQUENCE [LARGE SCALE GENOMIC DNA]</scope>
    <source>
        <strain evidence="6">DF5081</strain>
    </source>
</reference>
<dbReference type="PANTHER" id="PTHR22812">
    <property type="entry name" value="CHROMOBOX PROTEIN"/>
    <property type="match status" value="1"/>
</dbReference>
<dbReference type="CDD" id="cd00024">
    <property type="entry name" value="CD_CSD"/>
    <property type="match status" value="1"/>
</dbReference>
<dbReference type="Pfam" id="PF00385">
    <property type="entry name" value="Chromo"/>
    <property type="match status" value="1"/>
</dbReference>
<feature type="compositionally biased region" description="Low complexity" evidence="3">
    <location>
        <begin position="221"/>
        <end position="234"/>
    </location>
</feature>
<feature type="compositionally biased region" description="Polar residues" evidence="3">
    <location>
        <begin position="262"/>
        <end position="272"/>
    </location>
</feature>
<feature type="compositionally biased region" description="Acidic residues" evidence="3">
    <location>
        <begin position="106"/>
        <end position="119"/>
    </location>
</feature>
<dbReference type="PROSITE" id="PS00598">
    <property type="entry name" value="CHROMO_1"/>
    <property type="match status" value="1"/>
</dbReference>
<feature type="compositionally biased region" description="Basic and acidic residues" evidence="3">
    <location>
        <begin position="198"/>
        <end position="220"/>
    </location>
</feature>
<feature type="compositionally biased region" description="Basic residues" evidence="3">
    <location>
        <begin position="127"/>
        <end position="137"/>
    </location>
</feature>
<sequence length="340" mass="37761">MSRDSSVSGDGHVPEAKEGKSEEIFEVEKILAHKLNDNILKLKVRWLGYGEDEDTWEPEEDLQETAGLVVSAYFKKNKCSDRYEMIDKIKKKSKKATPAKRHAQSDEESAPSDDNDSEASYDTARKTSAKKPKRGRKPKDNTPLSSVSKVPTKAALKSYDSSNTSSTPIAPNNAKKAAIIVREARAGWLDESSDDDKETTPSEIEKIADKVKRKEPEVKRSTPVASVAVAAVTVPEKEKKSPSPQPCSTNSASKKQNGGKETPSSRQRTLASPVQEKKVEEFTWSIQGIIRHVDDNTGTRTKLILMKNCKTQEQKVVEPRVILLSGNRSWNRTIILENQS</sequence>
<evidence type="ECO:0000256" key="3">
    <source>
        <dbReference type="SAM" id="MobiDB-lite"/>
    </source>
</evidence>
<feature type="compositionally biased region" description="Basic residues" evidence="3">
    <location>
        <begin position="89"/>
        <end position="102"/>
    </location>
</feature>
<evidence type="ECO:0000256" key="1">
    <source>
        <dbReference type="ARBA" id="ARBA00004123"/>
    </source>
</evidence>
<feature type="compositionally biased region" description="Polar residues" evidence="3">
    <location>
        <begin position="246"/>
        <end position="256"/>
    </location>
</feature>
<evidence type="ECO:0000313" key="6">
    <source>
        <dbReference type="Proteomes" id="UP000005237"/>
    </source>
</evidence>
<comment type="subcellular location">
    <subcellularLocation>
        <location evidence="1">Nucleus</location>
    </subcellularLocation>
</comment>
<reference evidence="5" key="2">
    <citation type="submission" date="2022-06" db="UniProtKB">
        <authorList>
            <consortium name="EnsemblMetazoa"/>
        </authorList>
    </citation>
    <scope>IDENTIFICATION</scope>
    <source>
        <strain evidence="5">DF5081</strain>
    </source>
</reference>
<dbReference type="InterPro" id="IPR000953">
    <property type="entry name" value="Chromo/chromo_shadow_dom"/>
</dbReference>
<dbReference type="EnsemblMetazoa" id="CJA15761b.1">
    <property type="protein sequence ID" value="CJA15761b.1"/>
    <property type="gene ID" value="WBGene00134965"/>
</dbReference>